<keyword evidence="3" id="KW-1185">Reference proteome</keyword>
<feature type="compositionally biased region" description="Polar residues" evidence="1">
    <location>
        <begin position="89"/>
        <end position="99"/>
    </location>
</feature>
<evidence type="ECO:0000256" key="1">
    <source>
        <dbReference type="SAM" id="MobiDB-lite"/>
    </source>
</evidence>
<feature type="region of interest" description="Disordered" evidence="1">
    <location>
        <begin position="53"/>
        <end position="123"/>
    </location>
</feature>
<evidence type="ECO:0000313" key="2">
    <source>
        <dbReference type="EMBL" id="KAG0564355.1"/>
    </source>
</evidence>
<comment type="caution">
    <text evidence="2">The sequence shown here is derived from an EMBL/GenBank/DDBJ whole genome shotgun (WGS) entry which is preliminary data.</text>
</comment>
<sequence>MLIFLGDVYNVVNDNVDRKKLYAMMPGSSQHSVRRITSKVCFRRFLEVQPATSLGRTKSGVTTSEAKSRGDSTKSASVQKRAFTDDKQTSTVTEGSVGNSEVEKESKKKKKKKERKPKSEASS</sequence>
<gene>
    <name evidence="2" type="ORF">KC19_8G103800</name>
</gene>
<dbReference type="AlphaFoldDB" id="A0A8T0H0V6"/>
<organism evidence="2 3">
    <name type="scientific">Ceratodon purpureus</name>
    <name type="common">Fire moss</name>
    <name type="synonym">Dicranum purpureum</name>
    <dbReference type="NCBI Taxonomy" id="3225"/>
    <lineage>
        <taxon>Eukaryota</taxon>
        <taxon>Viridiplantae</taxon>
        <taxon>Streptophyta</taxon>
        <taxon>Embryophyta</taxon>
        <taxon>Bryophyta</taxon>
        <taxon>Bryophytina</taxon>
        <taxon>Bryopsida</taxon>
        <taxon>Dicranidae</taxon>
        <taxon>Pseudoditrichales</taxon>
        <taxon>Ditrichaceae</taxon>
        <taxon>Ceratodon</taxon>
    </lineage>
</organism>
<proteinExistence type="predicted"/>
<dbReference type="EMBL" id="CM026429">
    <property type="protein sequence ID" value="KAG0564355.1"/>
    <property type="molecule type" value="Genomic_DNA"/>
</dbReference>
<accession>A0A8T0H0V6</accession>
<dbReference type="Proteomes" id="UP000822688">
    <property type="component" value="Chromosome 8"/>
</dbReference>
<protein>
    <submittedName>
        <fullName evidence="2">Uncharacterized protein</fullName>
    </submittedName>
</protein>
<reference evidence="2" key="1">
    <citation type="submission" date="2020-06" db="EMBL/GenBank/DDBJ databases">
        <title>WGS assembly of Ceratodon purpureus strain R40.</title>
        <authorList>
            <person name="Carey S.B."/>
            <person name="Jenkins J."/>
            <person name="Shu S."/>
            <person name="Lovell J.T."/>
            <person name="Sreedasyam A."/>
            <person name="Maumus F."/>
            <person name="Tiley G.P."/>
            <person name="Fernandez-Pozo N."/>
            <person name="Barry K."/>
            <person name="Chen C."/>
            <person name="Wang M."/>
            <person name="Lipzen A."/>
            <person name="Daum C."/>
            <person name="Saski C.A."/>
            <person name="Payton A.C."/>
            <person name="Mcbreen J.C."/>
            <person name="Conrad R.E."/>
            <person name="Kollar L.M."/>
            <person name="Olsson S."/>
            <person name="Huttunen S."/>
            <person name="Landis J.B."/>
            <person name="Wickett N.J."/>
            <person name="Johnson M.G."/>
            <person name="Rensing S.A."/>
            <person name="Grimwood J."/>
            <person name="Schmutz J."/>
            <person name="Mcdaniel S.F."/>
        </authorList>
    </citation>
    <scope>NUCLEOTIDE SEQUENCE</scope>
    <source>
        <strain evidence="2">R40</strain>
    </source>
</reference>
<feature type="compositionally biased region" description="Polar residues" evidence="1">
    <location>
        <begin position="53"/>
        <end position="65"/>
    </location>
</feature>
<evidence type="ECO:0000313" key="3">
    <source>
        <dbReference type="Proteomes" id="UP000822688"/>
    </source>
</evidence>
<feature type="compositionally biased region" description="Basic residues" evidence="1">
    <location>
        <begin position="107"/>
        <end position="116"/>
    </location>
</feature>
<name>A0A8T0H0V6_CERPU</name>